<feature type="signal peptide" evidence="1">
    <location>
        <begin position="1"/>
        <end position="25"/>
    </location>
</feature>
<sequence length="182" mass="19159">MRSAVLSASAAVLLLVSGCAGGGSAQDALLREHGLEGASTQEVVEQLDRTHEDRAAGLAGSVTYDEVVLSDGSTETALPMPEDRFYLAVAPWITTTHECFSHSLSGCQGELVGEDFDVRITDDSGAVLVDETVTSYENGFVGFWLPKDITGTLEIGSERGTAVEEFATSPDSPTCLTTVRLA</sequence>
<keyword evidence="1" id="KW-0732">Signal</keyword>
<dbReference type="Gene3D" id="2.60.40.3700">
    <property type="match status" value="1"/>
</dbReference>
<organism evidence="2 3">
    <name type="scientific">Kocuria rosea subsp. polaris</name>
    <dbReference type="NCBI Taxonomy" id="136273"/>
    <lineage>
        <taxon>Bacteria</taxon>
        <taxon>Bacillati</taxon>
        <taxon>Actinomycetota</taxon>
        <taxon>Actinomycetes</taxon>
        <taxon>Micrococcales</taxon>
        <taxon>Micrococcaceae</taxon>
        <taxon>Kocuria</taxon>
    </lineage>
</organism>
<dbReference type="EMBL" id="LQBK01000004">
    <property type="protein sequence ID" value="KUG61416.1"/>
    <property type="molecule type" value="Genomic_DNA"/>
</dbReference>
<name>A0A0W8INM3_KOCRO</name>
<dbReference type="OrthoDB" id="73040at2"/>
<evidence type="ECO:0000313" key="3">
    <source>
        <dbReference type="Proteomes" id="UP000053512"/>
    </source>
</evidence>
<dbReference type="Pfam" id="PF21172">
    <property type="entry name" value="CueP"/>
    <property type="match status" value="1"/>
</dbReference>
<evidence type="ECO:0008006" key="4">
    <source>
        <dbReference type="Google" id="ProtNLM"/>
    </source>
</evidence>
<proteinExistence type="predicted"/>
<dbReference type="NCBIfam" id="NF038094">
    <property type="entry name" value="CueP_fam"/>
    <property type="match status" value="1"/>
</dbReference>
<protein>
    <recommendedName>
        <fullName evidence="4">Secreted protein</fullName>
    </recommendedName>
</protein>
<evidence type="ECO:0000313" key="2">
    <source>
        <dbReference type="EMBL" id="KUG61416.1"/>
    </source>
</evidence>
<comment type="caution">
    <text evidence="2">The sequence shown here is derived from an EMBL/GenBank/DDBJ whole genome shotgun (WGS) entry which is preliminary data.</text>
</comment>
<feature type="chain" id="PRO_5006944362" description="Secreted protein" evidence="1">
    <location>
        <begin position="26"/>
        <end position="182"/>
    </location>
</feature>
<reference evidence="3" key="1">
    <citation type="submission" date="2015-12" db="EMBL/GenBank/DDBJ databases">
        <authorList>
            <person name="Nair G.R."/>
            <person name="Kaur G."/>
            <person name="Mayilraj S."/>
        </authorList>
    </citation>
    <scope>NUCLEOTIDE SEQUENCE [LARGE SCALE GENOMIC DNA]</scope>
    <source>
        <strain evidence="3">CD08_4</strain>
    </source>
</reference>
<dbReference type="Proteomes" id="UP000053512">
    <property type="component" value="Unassembled WGS sequence"/>
</dbReference>
<gene>
    <name evidence="2" type="ORF">AVL61_00330</name>
</gene>
<dbReference type="STRING" id="136273.GY22_05155"/>
<accession>A0A0W8INM3</accession>
<evidence type="ECO:0000256" key="1">
    <source>
        <dbReference type="SAM" id="SignalP"/>
    </source>
</evidence>
<dbReference type="RefSeq" id="WP_058872832.1">
    <property type="nucleotide sequence ID" value="NZ_LQBK01000004.1"/>
</dbReference>
<dbReference type="PROSITE" id="PS51257">
    <property type="entry name" value="PROKAR_LIPOPROTEIN"/>
    <property type="match status" value="1"/>
</dbReference>
<dbReference type="InterPro" id="IPR047808">
    <property type="entry name" value="CueP-like"/>
</dbReference>
<dbReference type="AlphaFoldDB" id="A0A0W8INM3"/>